<feature type="region of interest" description="Disordered" evidence="1">
    <location>
        <begin position="175"/>
        <end position="227"/>
    </location>
</feature>
<evidence type="ECO:0000313" key="3">
    <source>
        <dbReference type="RefSeq" id="XP_028031638.1"/>
    </source>
</evidence>
<dbReference type="KEGG" id="bman:114244129"/>
<keyword evidence="2" id="KW-1185">Reference proteome</keyword>
<dbReference type="RefSeq" id="XP_028031638.1">
    <property type="nucleotide sequence ID" value="XM_028175837.1"/>
</dbReference>
<feature type="compositionally biased region" description="Polar residues" evidence="1">
    <location>
        <begin position="181"/>
        <end position="192"/>
    </location>
</feature>
<organism evidence="2 3">
    <name type="scientific">Bombyx mandarina</name>
    <name type="common">Wild silk moth</name>
    <name type="synonym">Wild silkworm</name>
    <dbReference type="NCBI Taxonomy" id="7092"/>
    <lineage>
        <taxon>Eukaryota</taxon>
        <taxon>Metazoa</taxon>
        <taxon>Ecdysozoa</taxon>
        <taxon>Arthropoda</taxon>
        <taxon>Hexapoda</taxon>
        <taxon>Insecta</taxon>
        <taxon>Pterygota</taxon>
        <taxon>Neoptera</taxon>
        <taxon>Endopterygota</taxon>
        <taxon>Lepidoptera</taxon>
        <taxon>Glossata</taxon>
        <taxon>Ditrysia</taxon>
        <taxon>Bombycoidea</taxon>
        <taxon>Bombycidae</taxon>
        <taxon>Bombycinae</taxon>
        <taxon>Bombyx</taxon>
    </lineage>
</organism>
<dbReference type="Proteomes" id="UP000504629">
    <property type="component" value="Unplaced"/>
</dbReference>
<protein>
    <submittedName>
        <fullName evidence="3">Uncharacterized protein LOC114244129</fullName>
    </submittedName>
</protein>
<gene>
    <name evidence="3" type="primary">LOC114244129</name>
</gene>
<dbReference type="OrthoDB" id="7480743at2759"/>
<reference evidence="3" key="1">
    <citation type="submission" date="2025-08" db="UniProtKB">
        <authorList>
            <consortium name="RefSeq"/>
        </authorList>
    </citation>
    <scope>IDENTIFICATION</scope>
    <source>
        <tissue evidence="3">Silk gland</tissue>
    </source>
</reference>
<name>A0A6J2JQT5_BOMMA</name>
<proteinExistence type="predicted"/>
<dbReference type="GeneID" id="114244129"/>
<dbReference type="AlphaFoldDB" id="A0A6J2JQT5"/>
<evidence type="ECO:0000313" key="2">
    <source>
        <dbReference type="Proteomes" id="UP000504629"/>
    </source>
</evidence>
<accession>A0A6J2JQT5</accession>
<evidence type="ECO:0000256" key="1">
    <source>
        <dbReference type="SAM" id="MobiDB-lite"/>
    </source>
</evidence>
<feature type="compositionally biased region" description="Polar residues" evidence="1">
    <location>
        <begin position="218"/>
        <end position="227"/>
    </location>
</feature>
<sequence>MYTLCEQAAVASRGLVVATAALGNNQTSIFVDKLKNILRRNNDDYIDIRTSKTNILTTKVNTTAAVTRVTTGKDVLNNSSIRRASTTPNIRRRALSQVKSVKEKENDLTKQDNTKVNTEHKSILKPNNLLNQANDIKDKYPKYVNKISKVKSFFNKNKDLFKKFISNRSSKPQIPVLKLGNGTTPTGDTLATSGRGPLGRVRISKSSDDESKTTSLEANENSLPNSEQLDMAPARGGYIHAQRLKDRLCQRNVMIPEGPKYDSKGRAYLAAYTAVRGHDFIQTKPPKAFLPRCCNCCKKSVLGCE</sequence>